<protein>
    <submittedName>
        <fullName evidence="3">Fibronectin type III protein</fullName>
    </submittedName>
</protein>
<evidence type="ECO:0000313" key="3">
    <source>
        <dbReference type="EMBL" id="EKE28778.1"/>
    </source>
</evidence>
<dbReference type="Gene3D" id="2.60.40.420">
    <property type="entry name" value="Cupredoxins - blue copper proteins"/>
    <property type="match status" value="1"/>
</dbReference>
<dbReference type="PROSITE" id="PS51272">
    <property type="entry name" value="SLH"/>
    <property type="match status" value="2"/>
</dbReference>
<dbReference type="EMBL" id="AMFJ01000288">
    <property type="protein sequence ID" value="EKE28778.1"/>
    <property type="molecule type" value="Genomic_DNA"/>
</dbReference>
<keyword evidence="1" id="KW-0812">Transmembrane</keyword>
<accession>K2G0K5</accession>
<sequence>MKNNNTRKITSVITIVTMLFSFFWPWIGLMNVNAALTPWWAVWIVNPVTWFPDWYQDQNWLKLELMEAADNFSISDPVDPSNTFSETIWFNAEWFWWSAEAEIVQWWTEALLVLAMEAVFAGEEAVDGEQSAFGRLRIRIDWLDPNTEYTVRHPYWTDTFTSDGVGVINEPGSDIWCFSTPNVTTCDPAKVGTGNPPLVGVGGFWLALSSQIWPFLTWDDFNIDPALTANDLKNLQIGYTTRTYIWNPNIPHTITWSPVNQNFFRIEGPNAWGLGVNEIEQTLFAVSWRLFAPIVQLNSVSYATWALVNSTWALTYNFTVNDTWTASFTWAANCTDIPSFNIGVAWVNTGQINLSTDWSQDWTYSSCSFLVTNAEWNGSNIVQLPSFTLDTTPPVAPTITTQNFSTSGSLLELSWTWESNTLVEILSWATVMATWSNVAWSFTISWIPVFEGSNDFVARLTDWAGNVSTDSTPPLTVIVDTVAPDAPVITDATWTLVNTPSITINGTAEANSNVKILRWTWVIATWVSDWLWVFAVNSVPLVEWLNTLFAVSSDAAWNISVWSVDFTITLDSTDPVWTLTFPAWSVTNISTWTINLTINEVWTFDLSWAWMVWTLSWAIETSTWMEVTFSIWDWQKAVIALFTDAAWNTSSVTWSINLDTTAPVSPTITSTDITTSWATVTITWTWEANASVEILNWSWIVIASWNVDWAWSFAVPWVPVLAWTNSIQARLIDEIWNVWNNSSQTVTVTVDTIMPDAPVISVSANLTSSWTIEITGTWEANASFTIYKWAVALWNWAVDWSWVISIWAITLTEWSNSITAKLTDEAWNTSASSNTINVTKDSIAPVISNRSIVSIEQLWAILNFDFTDSHYTLGTWTWVVTVWTWWSLNNAWSFGIIVSTWSVNQASTIFSGLLPSTTYWFNISLLDDVWNSSASTGSFVTASVPNTSTWAISETWSTSLTWSISNGWTYALDSPFILINSNPNDLNSIDWSLTLSWITNINVSGWTWNWVINPPSLINSGASEEAAVWELTTLLNSNFWSWVTWNILQTIKAWWENNVTLAASWWTFELSVLVPGSSSWSILNLFRSADWSTWELNVPDASCIIDSNSFCTFRTDHLSFFATIEVTDNIPDVLSFASLTWRELWATETSETRTIVWMNTWALVTVTNWTISIDGWTFASAWNIFSWSTVQLRVVNSSSSSSASTASMIVAWNTIWSFTSTTKAAASNWGSSGGGGGGWAFVDICTNWDKSWNSYDWKCEAPAILIWSTSSNSWVSNTAAATGSYSGKPKFGDINDSFAKDDILDFVAKWILKWFDDGTFRPENPITRAEFLAIVMKALDVKLNESLTESSFTDIPASWMIKYVEKAKEYWIKGQVLDGKLKFRPNDSISRAEAMAILMNIAWITVSANITNSSFTDIPASWMISYLEKAKELGIAWWQMIEWKLKFRPNDSLSRAEATRILSKTLGIKNMKIYSIELSASWSSQTITINKGDKVNFINKDSVPHWPASGMHPIHTWYPGSGIEKCWTPEQSKIFDACKWLAKDEVFSFIFNEVWEWGFHDHLNVANAALRGKIIVK</sequence>
<comment type="caution">
    <text evidence="3">The sequence shown here is derived from an EMBL/GenBank/DDBJ whole genome shotgun (WGS) entry which is preliminary data.</text>
</comment>
<dbReference type="Pfam" id="PF00395">
    <property type="entry name" value="SLH"/>
    <property type="match status" value="2"/>
</dbReference>
<dbReference type="InterPro" id="IPR001119">
    <property type="entry name" value="SLH_dom"/>
</dbReference>
<reference evidence="3" key="1">
    <citation type="journal article" date="2012" name="Science">
        <title>Fermentation, hydrogen, and sulfur metabolism in multiple uncultivated bacterial phyla.</title>
        <authorList>
            <person name="Wrighton K.C."/>
            <person name="Thomas B.C."/>
            <person name="Sharon I."/>
            <person name="Miller C.S."/>
            <person name="Castelle C.J."/>
            <person name="VerBerkmoes N.C."/>
            <person name="Wilkins M.J."/>
            <person name="Hettich R.L."/>
            <person name="Lipton M.S."/>
            <person name="Williams K.H."/>
            <person name="Long P.E."/>
            <person name="Banfield J.F."/>
        </authorList>
    </citation>
    <scope>NUCLEOTIDE SEQUENCE [LARGE SCALE GENOMIC DNA]</scope>
</reference>
<dbReference type="InterPro" id="IPR008972">
    <property type="entry name" value="Cupredoxin"/>
</dbReference>
<feature type="domain" description="SLH" evidence="2">
    <location>
        <begin position="1286"/>
        <end position="1349"/>
    </location>
</feature>
<feature type="domain" description="SLH" evidence="2">
    <location>
        <begin position="1410"/>
        <end position="1476"/>
    </location>
</feature>
<dbReference type="Gene3D" id="2.60.40.1800">
    <property type="match status" value="2"/>
</dbReference>
<keyword evidence="1" id="KW-1133">Transmembrane helix</keyword>
<organism evidence="3">
    <name type="scientific">uncultured bacterium</name>
    <name type="common">gcode 4</name>
    <dbReference type="NCBI Taxonomy" id="1234023"/>
    <lineage>
        <taxon>Bacteria</taxon>
        <taxon>environmental samples</taxon>
    </lineage>
</organism>
<keyword evidence="1" id="KW-0472">Membrane</keyword>
<name>K2G0K5_9BACT</name>
<proteinExistence type="predicted"/>
<gene>
    <name evidence="3" type="ORF">ACD_3C00014G0003</name>
</gene>
<evidence type="ECO:0000256" key="1">
    <source>
        <dbReference type="SAM" id="Phobius"/>
    </source>
</evidence>
<dbReference type="SUPFAM" id="SSF49503">
    <property type="entry name" value="Cupredoxins"/>
    <property type="match status" value="1"/>
</dbReference>
<evidence type="ECO:0000259" key="2">
    <source>
        <dbReference type="PROSITE" id="PS51272"/>
    </source>
</evidence>
<feature type="transmembrane region" description="Helical" evidence="1">
    <location>
        <begin position="9"/>
        <end position="27"/>
    </location>
</feature>